<evidence type="ECO:0000256" key="1">
    <source>
        <dbReference type="SAM" id="MobiDB-lite"/>
    </source>
</evidence>
<feature type="region of interest" description="Disordered" evidence="1">
    <location>
        <begin position="112"/>
        <end position="136"/>
    </location>
</feature>
<dbReference type="Proteomes" id="UP000436088">
    <property type="component" value="Unassembled WGS sequence"/>
</dbReference>
<evidence type="ECO:0000313" key="2">
    <source>
        <dbReference type="EMBL" id="KAE8719934.1"/>
    </source>
</evidence>
<accession>A0A6A3BTG4</accession>
<evidence type="ECO:0000313" key="3">
    <source>
        <dbReference type="Proteomes" id="UP000436088"/>
    </source>
</evidence>
<feature type="compositionally biased region" description="Basic and acidic residues" evidence="1">
    <location>
        <begin position="72"/>
        <end position="96"/>
    </location>
</feature>
<sequence length="136" mass="14970">MFQLSKTFPKTLSLRPSTNVSRLCFSTAASKRPEGRDAYESANPKAEFAYRCGREGKVDGTGSLGCGEGDGTEDKGDGGWKNEERKMDEDDVDLRTSVEREASEWVKGKKYGQQEYGKAITKESVGNGDYHSNAKN</sequence>
<comment type="caution">
    <text evidence="2">The sequence shown here is derived from an EMBL/GenBank/DDBJ whole genome shotgun (WGS) entry which is preliminary data.</text>
</comment>
<keyword evidence="3" id="KW-1185">Reference proteome</keyword>
<gene>
    <name evidence="2" type="ORF">F3Y22_tig00109924pilonHSYRG00090</name>
</gene>
<dbReference type="AlphaFoldDB" id="A0A6A3BTG4"/>
<dbReference type="EMBL" id="VEPZ02000779">
    <property type="protein sequence ID" value="KAE8719934.1"/>
    <property type="molecule type" value="Genomic_DNA"/>
</dbReference>
<organism evidence="2 3">
    <name type="scientific">Hibiscus syriacus</name>
    <name type="common">Rose of Sharon</name>
    <dbReference type="NCBI Taxonomy" id="106335"/>
    <lineage>
        <taxon>Eukaryota</taxon>
        <taxon>Viridiplantae</taxon>
        <taxon>Streptophyta</taxon>
        <taxon>Embryophyta</taxon>
        <taxon>Tracheophyta</taxon>
        <taxon>Spermatophyta</taxon>
        <taxon>Magnoliopsida</taxon>
        <taxon>eudicotyledons</taxon>
        <taxon>Gunneridae</taxon>
        <taxon>Pentapetalae</taxon>
        <taxon>rosids</taxon>
        <taxon>malvids</taxon>
        <taxon>Malvales</taxon>
        <taxon>Malvaceae</taxon>
        <taxon>Malvoideae</taxon>
        <taxon>Hibiscus</taxon>
    </lineage>
</organism>
<feature type="region of interest" description="Disordered" evidence="1">
    <location>
        <begin position="61"/>
        <end position="96"/>
    </location>
</feature>
<proteinExistence type="predicted"/>
<protein>
    <submittedName>
        <fullName evidence="2">Uncharacterized protein</fullName>
    </submittedName>
</protein>
<reference evidence="2" key="1">
    <citation type="submission" date="2019-09" db="EMBL/GenBank/DDBJ databases">
        <title>Draft genome information of white flower Hibiscus syriacus.</title>
        <authorList>
            <person name="Kim Y.-M."/>
        </authorList>
    </citation>
    <scope>NUCLEOTIDE SEQUENCE [LARGE SCALE GENOMIC DNA]</scope>
    <source>
        <strain evidence="2">YM2019G1</strain>
    </source>
</reference>
<name>A0A6A3BTG4_HIBSY</name>